<dbReference type="Proteomes" id="UP000076612">
    <property type="component" value="Unassembled WGS sequence"/>
</dbReference>
<dbReference type="Pfam" id="PF12728">
    <property type="entry name" value="HTH_17"/>
    <property type="match status" value="1"/>
</dbReference>
<dbReference type="RefSeq" id="WP_063249207.1">
    <property type="nucleotide sequence ID" value="NZ_LQQR01000009.1"/>
</dbReference>
<gene>
    <name evidence="3" type="ORF">AVW13_07075</name>
</gene>
<comment type="caution">
    <text evidence="3">The sequence shown here is derived from an EMBL/GenBank/DDBJ whole genome shotgun (WGS) entry which is preliminary data.</text>
</comment>
<dbReference type="InterPro" id="IPR041657">
    <property type="entry name" value="HTH_17"/>
</dbReference>
<dbReference type="AlphaFoldDB" id="A0AB34XTY0"/>
<dbReference type="GO" id="GO:0003677">
    <property type="term" value="F:DNA binding"/>
    <property type="evidence" value="ECO:0007669"/>
    <property type="project" value="InterPro"/>
</dbReference>
<dbReference type="EMBL" id="LQQR01000009">
    <property type="protein sequence ID" value="KZE22441.1"/>
    <property type="molecule type" value="Genomic_DNA"/>
</dbReference>
<evidence type="ECO:0000313" key="4">
    <source>
        <dbReference type="Proteomes" id="UP000076612"/>
    </source>
</evidence>
<sequence length="134" mass="14157">MAVVLAAWLPDSQVFQRTATMPEDLRAEVLDTMDAIKAAALAHKQAFAEASAVGSRPAAITPEPEESEMKGKPLDPAGLGSLLRSDAAGALLGLSARRVRQLVSSGELEAEKVGSEWIITRTAIDDYLATRKAA</sequence>
<dbReference type="NCBIfam" id="TIGR01764">
    <property type="entry name" value="excise"/>
    <property type="match status" value="1"/>
</dbReference>
<name>A0AB34XTY0_9MICO</name>
<evidence type="ECO:0000259" key="2">
    <source>
        <dbReference type="Pfam" id="PF12728"/>
    </source>
</evidence>
<organism evidence="3 4">
    <name type="scientific">Brevibacterium casei</name>
    <dbReference type="NCBI Taxonomy" id="33889"/>
    <lineage>
        <taxon>Bacteria</taxon>
        <taxon>Bacillati</taxon>
        <taxon>Actinomycetota</taxon>
        <taxon>Actinomycetes</taxon>
        <taxon>Micrococcales</taxon>
        <taxon>Brevibacteriaceae</taxon>
        <taxon>Brevibacterium</taxon>
    </lineage>
</organism>
<accession>A0AB34XTY0</accession>
<evidence type="ECO:0000256" key="1">
    <source>
        <dbReference type="SAM" id="MobiDB-lite"/>
    </source>
</evidence>
<protein>
    <recommendedName>
        <fullName evidence="2">Helix-turn-helix domain-containing protein</fullName>
    </recommendedName>
</protein>
<feature type="domain" description="Helix-turn-helix" evidence="2">
    <location>
        <begin position="86"/>
        <end position="131"/>
    </location>
</feature>
<feature type="region of interest" description="Disordered" evidence="1">
    <location>
        <begin position="53"/>
        <end position="76"/>
    </location>
</feature>
<evidence type="ECO:0000313" key="3">
    <source>
        <dbReference type="EMBL" id="KZE22441.1"/>
    </source>
</evidence>
<reference evidence="4" key="1">
    <citation type="submission" date="2016-01" db="EMBL/GenBank/DDBJ databases">
        <title>Draft genome of Chromobacterium sp. F49.</title>
        <authorList>
            <person name="Hong K.W."/>
        </authorList>
    </citation>
    <scope>NUCLEOTIDE SEQUENCE [LARGE SCALE GENOMIC DNA]</scope>
    <source>
        <strain evidence="4">M40</strain>
    </source>
</reference>
<dbReference type="InterPro" id="IPR010093">
    <property type="entry name" value="SinI_DNA-bd"/>
</dbReference>
<proteinExistence type="predicted"/>